<dbReference type="InterPro" id="IPR011993">
    <property type="entry name" value="PH-like_dom_sf"/>
</dbReference>
<dbReference type="GeneID" id="39986352"/>
<dbReference type="AlphaFoldDB" id="A0A1X0NU40"/>
<feature type="domain" description="PH" evidence="1">
    <location>
        <begin position="73"/>
        <end position="196"/>
    </location>
</feature>
<dbReference type="SMART" id="SM00233">
    <property type="entry name" value="PH"/>
    <property type="match status" value="1"/>
</dbReference>
<dbReference type="Proteomes" id="UP000192257">
    <property type="component" value="Unassembled WGS sequence"/>
</dbReference>
<dbReference type="Gene3D" id="2.30.29.30">
    <property type="entry name" value="Pleckstrin-homology domain (PH domain)/Phosphotyrosine-binding domain (PTB)"/>
    <property type="match status" value="1"/>
</dbReference>
<dbReference type="InterPro" id="IPR001849">
    <property type="entry name" value="PH_domain"/>
</dbReference>
<dbReference type="RefSeq" id="XP_028882268.1">
    <property type="nucleotide sequence ID" value="XM_029026572.1"/>
</dbReference>
<dbReference type="OrthoDB" id="9010513at2759"/>
<dbReference type="InterPro" id="IPR026088">
    <property type="entry name" value="Niban-like"/>
</dbReference>
<dbReference type="EMBL" id="NBCO01000018">
    <property type="protein sequence ID" value="ORC88202.1"/>
    <property type="molecule type" value="Genomic_DNA"/>
</dbReference>
<sequence length="558" mass="64817">MGTAFSAEVSDTRELANAFLDTFGREYEKLYVWEMVQHVRRAMQREAETSGAAEAVWRLYFAPYIPVQMNDRDSVMAAKLSKHLKHWNPRYFVLRGDFLLNYYESRNNHVDGKPPLGTVNLGSVVINRDATQAAEERLDKLAALCSTPRTEISAEPEKYPDMTVELYHPRRGSIYLQFPMKDRYEMWCNIFERVHWLIPRVFTMDGMHRRAFIEAFRRARVMCGLPDSLEFSGPETTSLQDAVTELVDTKVVPKLLIKLSSKSWRDRISQLHSFQEKTDELLKNYVSGKWHAIQGRSCGRRVLIEARVRDNMEGINAFEEPLREEMHNYTCKETLAFIAEYIEPPLRELAALVAPRLRQVYASVPRLYEACVSQGKVHYEAREDRMFLVSKYNSIGECYECERELWELRDVVAAQKAKFNGRVFEWLVLQDSVIRILRRVIANSIFTFETVFEQNKMQRPWDDAFREVRTLVEADSRTMTPYALSLLLYNTAVHYFCDEHVHPSLVRLKAVMITPLENRVTEELRPFIPSIQEIVVDVLLGDLRDVCRSIAESALAAA</sequence>
<keyword evidence="3" id="KW-1185">Reference proteome</keyword>
<organism evidence="2 3">
    <name type="scientific">Trypanosoma theileri</name>
    <dbReference type="NCBI Taxonomy" id="67003"/>
    <lineage>
        <taxon>Eukaryota</taxon>
        <taxon>Discoba</taxon>
        <taxon>Euglenozoa</taxon>
        <taxon>Kinetoplastea</taxon>
        <taxon>Metakinetoplastina</taxon>
        <taxon>Trypanosomatida</taxon>
        <taxon>Trypanosomatidae</taxon>
        <taxon>Trypanosoma</taxon>
    </lineage>
</organism>
<evidence type="ECO:0000313" key="2">
    <source>
        <dbReference type="EMBL" id="ORC88202.1"/>
    </source>
</evidence>
<accession>A0A1X0NU40</accession>
<reference evidence="2 3" key="1">
    <citation type="submission" date="2017-03" db="EMBL/GenBank/DDBJ databases">
        <title>An alternative strategy for trypanosome survival in the mammalian bloodstream revealed through genome and transcriptome analysis of the ubiquitous bovine parasite Trypanosoma (Megatrypanum) theileri.</title>
        <authorList>
            <person name="Kelly S."/>
            <person name="Ivens A."/>
            <person name="Mott A."/>
            <person name="O'Neill E."/>
            <person name="Emms D."/>
            <person name="Macleod O."/>
            <person name="Voorheis P."/>
            <person name="Matthews J."/>
            <person name="Matthews K."/>
            <person name="Carrington M."/>
        </authorList>
    </citation>
    <scope>NUCLEOTIDE SEQUENCE [LARGE SCALE GENOMIC DNA]</scope>
    <source>
        <strain evidence="2">Edinburgh</strain>
    </source>
</reference>
<dbReference type="VEuPathDB" id="TriTrypDB:TM35_000182590"/>
<gene>
    <name evidence="2" type="ORF">TM35_000182590</name>
</gene>
<dbReference type="PANTHER" id="PTHR14392:SF8">
    <property type="entry name" value="PH DOMAIN-CONTAINING PROTEIN DDB_G0267786"/>
    <property type="match status" value="1"/>
</dbReference>
<dbReference type="PROSITE" id="PS50003">
    <property type="entry name" value="PH_DOMAIN"/>
    <property type="match status" value="1"/>
</dbReference>
<proteinExistence type="predicted"/>
<comment type="caution">
    <text evidence="2">The sequence shown here is derived from an EMBL/GenBank/DDBJ whole genome shotgun (WGS) entry which is preliminary data.</text>
</comment>
<dbReference type="SUPFAM" id="SSF50729">
    <property type="entry name" value="PH domain-like"/>
    <property type="match status" value="1"/>
</dbReference>
<dbReference type="PANTHER" id="PTHR14392">
    <property type="entry name" value="NIBAN FAMILY MEMBER"/>
    <property type="match status" value="1"/>
</dbReference>
<protein>
    <recommendedName>
        <fullName evidence="1">PH domain-containing protein</fullName>
    </recommendedName>
</protein>
<name>A0A1X0NU40_9TRYP</name>
<evidence type="ECO:0000313" key="3">
    <source>
        <dbReference type="Proteomes" id="UP000192257"/>
    </source>
</evidence>
<evidence type="ECO:0000259" key="1">
    <source>
        <dbReference type="PROSITE" id="PS50003"/>
    </source>
</evidence>